<protein>
    <recommendedName>
        <fullName evidence="5">GH26 domain-containing protein</fullName>
    </recommendedName>
</protein>
<dbReference type="Gene3D" id="2.60.120.200">
    <property type="match status" value="1"/>
</dbReference>
<dbReference type="SUPFAM" id="SSF51445">
    <property type="entry name" value="(Trans)glycosidases"/>
    <property type="match status" value="1"/>
</dbReference>
<keyword evidence="2 4" id="KW-0378">Hydrolase</keyword>
<evidence type="ECO:0000256" key="1">
    <source>
        <dbReference type="ARBA" id="ARBA00007754"/>
    </source>
</evidence>
<dbReference type="InterPro" id="IPR025975">
    <property type="entry name" value="Polysacc_lyase"/>
</dbReference>
<dbReference type="AlphaFoldDB" id="A0A7U6GKG1"/>
<dbReference type="InterPro" id="IPR000805">
    <property type="entry name" value="Glyco_hydro_26"/>
</dbReference>
<dbReference type="Proteomes" id="UP000031631">
    <property type="component" value="Chromosome"/>
</dbReference>
<dbReference type="Pfam" id="PF14099">
    <property type="entry name" value="Polysacc_lyase"/>
    <property type="match status" value="1"/>
</dbReference>
<evidence type="ECO:0000256" key="3">
    <source>
        <dbReference type="ARBA" id="ARBA00023295"/>
    </source>
</evidence>
<comment type="similarity">
    <text evidence="1 4">Belongs to the glycosyl hydrolase 26 family.</text>
</comment>
<dbReference type="KEGG" id="tbn:TBH_C2401"/>
<accession>A0A7U6GKG1</accession>
<dbReference type="GO" id="GO:0016985">
    <property type="term" value="F:mannan endo-1,4-beta-mannosidase activity"/>
    <property type="evidence" value="ECO:0007669"/>
    <property type="project" value="InterPro"/>
</dbReference>
<feature type="active site" description="Nucleophile" evidence="4">
    <location>
        <position position="714"/>
    </location>
</feature>
<dbReference type="EMBL" id="AP012273">
    <property type="protein sequence ID" value="BAO45311.1"/>
    <property type="molecule type" value="Genomic_DNA"/>
</dbReference>
<keyword evidence="7" id="KW-1185">Reference proteome</keyword>
<evidence type="ECO:0000256" key="2">
    <source>
        <dbReference type="ARBA" id="ARBA00022801"/>
    </source>
</evidence>
<gene>
    <name evidence="6" type="ORF">TBH_C2401</name>
</gene>
<evidence type="ECO:0000259" key="5">
    <source>
        <dbReference type="PROSITE" id="PS51764"/>
    </source>
</evidence>
<dbReference type="Gene3D" id="3.20.20.80">
    <property type="entry name" value="Glycosidases"/>
    <property type="match status" value="1"/>
</dbReference>
<dbReference type="Gene3D" id="2.60.120.260">
    <property type="entry name" value="Galactose-binding domain-like"/>
    <property type="match status" value="1"/>
</dbReference>
<dbReference type="Pfam" id="PF02156">
    <property type="entry name" value="Glyco_hydro_26"/>
    <property type="match status" value="1"/>
</dbReference>
<evidence type="ECO:0000313" key="7">
    <source>
        <dbReference type="Proteomes" id="UP000031631"/>
    </source>
</evidence>
<name>A0A7U6GKG1_9GAMM</name>
<dbReference type="PANTHER" id="PTHR40079">
    <property type="entry name" value="MANNAN ENDO-1,4-BETA-MANNOSIDASE E-RELATED"/>
    <property type="match status" value="1"/>
</dbReference>
<dbReference type="PANTHER" id="PTHR40079:SF4">
    <property type="entry name" value="GH26 DOMAIN-CONTAINING PROTEIN-RELATED"/>
    <property type="match status" value="1"/>
</dbReference>
<feature type="domain" description="GH26" evidence="5">
    <location>
        <begin position="453"/>
        <end position="789"/>
    </location>
</feature>
<dbReference type="GO" id="GO:0006080">
    <property type="term" value="P:substituted mannan metabolic process"/>
    <property type="evidence" value="ECO:0007669"/>
    <property type="project" value="InterPro"/>
</dbReference>
<dbReference type="InterPro" id="IPR017853">
    <property type="entry name" value="GH"/>
</dbReference>
<sequence length="796" mass="89758">MFPAALIRIQSDMRSILLMLLPFLLLPGSSPGAQVLAGDSFESGGWQAGQGWAAPWRPSGAVQVVEDANAHGGSFHVRFKGAGSAGITRRLDLSATQAVHLRFWYRLQSFRDGDRVLIRVNDGTWHPALQIDASGTQGAYRQADVDLGAFSPGRDFRIRFEMHAGNRKARFYLDDVQVTGDGGVADPGGRLSFYCDWEKEMTGGRCWDELHTGGKGRFIRVTEPVRQGHHAVRVEVRPGDDPLHCGDCGERAEVSYMRDARGNRILEDERSGVKFYAFSLMLDKDWQTPEAAQDGLWGLVFQLHGPDELSASPSIALDVTGDAAGNHEGFHINLHAGDLDDPRRSLQWKSFPLSDARLNRGHWVDFILKIRFAADFTGSVDVWRRDEGGDRFRHVLALGDVPTLQYRGSVNHGQVGSHYWQHGFYRPRQSHIVNVLWLDRVLRGSRLSDVLAAMGEPFAARLVPAADDRIYFAAFPDFGEEENTVTPGRIRDFEKLAGKKIAWAPFSQYWFEGMDYPREKIHAIRDSGAIPLVRMQPRSTTREYVRETRFTLARIIQGDFDEPLSRWARAAREDGIPLLVDFGVEVNGQWFPWNGYWNGGGATGAYGDPDYPDGPERFRDAYRHIIDLFRAEQADNITWLFHVTMYMDEPADVWNQPRFYYPGDDYIDWIGVSLYGALHPGEDYWDSFTEILTAGNAYRKIQAISSRKPLAILEMGVTDHHPRGNKAEWLRDAFARIRSNPYLKFRAVTYWHENWDNEGSQTSLRIDSSPEALAAFRESIADPAFVSTPVFSGAGP</sequence>
<evidence type="ECO:0000256" key="4">
    <source>
        <dbReference type="PROSITE-ProRule" id="PRU01100"/>
    </source>
</evidence>
<dbReference type="InterPro" id="IPR022790">
    <property type="entry name" value="GH26_dom"/>
</dbReference>
<dbReference type="InterPro" id="IPR013320">
    <property type="entry name" value="ConA-like_dom_sf"/>
</dbReference>
<dbReference type="SUPFAM" id="SSF49899">
    <property type="entry name" value="Concanavalin A-like lectins/glucanases"/>
    <property type="match status" value="1"/>
</dbReference>
<organism evidence="6 7">
    <name type="scientific">Thiolapillus brandeum</name>
    <dbReference type="NCBI Taxonomy" id="1076588"/>
    <lineage>
        <taxon>Bacteria</taxon>
        <taxon>Pseudomonadati</taxon>
        <taxon>Pseudomonadota</taxon>
        <taxon>Gammaproteobacteria</taxon>
        <taxon>Chromatiales</taxon>
        <taxon>Sedimenticolaceae</taxon>
        <taxon>Thiolapillus</taxon>
    </lineage>
</organism>
<proteinExistence type="inferred from homology"/>
<feature type="active site" description="Proton donor" evidence="4">
    <location>
        <position position="585"/>
    </location>
</feature>
<keyword evidence="3 4" id="KW-0326">Glycosidase</keyword>
<evidence type="ECO:0000313" key="6">
    <source>
        <dbReference type="EMBL" id="BAO45311.1"/>
    </source>
</evidence>
<reference evidence="6 7" key="1">
    <citation type="journal article" date="2014" name="PLoS ONE">
        <title>Physiological and genomic features of a novel sulfur-oxidizing gammaproteobacterium belonging to a previously uncultivated symbiotic lineage isolated from a hydrothermal vent.</title>
        <authorList>
            <person name="Nunoura T."/>
            <person name="Takaki Y."/>
            <person name="Kazama H."/>
            <person name="Kakuta J."/>
            <person name="Shimamura S."/>
            <person name="Makita H."/>
            <person name="Hirai M."/>
            <person name="Miyazaki M."/>
            <person name="Takai K."/>
        </authorList>
    </citation>
    <scope>NUCLEOTIDE SEQUENCE [LARGE SCALE GENOMIC DNA]</scope>
    <source>
        <strain evidence="6 7">Hiromi1</strain>
    </source>
</reference>
<dbReference type="PROSITE" id="PS51764">
    <property type="entry name" value="GH26"/>
    <property type="match status" value="1"/>
</dbReference>